<comment type="function">
    <text evidence="7">Part of the tripartite ATP-independent periplasmic (TRAP) transport system.</text>
</comment>
<feature type="transmembrane region" description="Helical" evidence="7">
    <location>
        <begin position="335"/>
        <end position="353"/>
    </location>
</feature>
<feature type="transmembrane region" description="Helical" evidence="7">
    <location>
        <begin position="217"/>
        <end position="237"/>
    </location>
</feature>
<evidence type="ECO:0000256" key="4">
    <source>
        <dbReference type="ARBA" id="ARBA00022692"/>
    </source>
</evidence>
<evidence type="ECO:0000256" key="2">
    <source>
        <dbReference type="ARBA" id="ARBA00022475"/>
    </source>
</evidence>
<evidence type="ECO:0000256" key="7">
    <source>
        <dbReference type="RuleBase" id="RU369079"/>
    </source>
</evidence>
<evidence type="ECO:0000313" key="9">
    <source>
        <dbReference type="EMBL" id="CZF81656.1"/>
    </source>
</evidence>
<dbReference type="InterPro" id="IPR004681">
    <property type="entry name" value="TRAP_DctM"/>
</dbReference>
<accession>A0A128F5T7</accession>
<feature type="transmembrane region" description="Helical" evidence="7">
    <location>
        <begin position="138"/>
        <end position="165"/>
    </location>
</feature>
<name>A0A128F5T7_9GAMM</name>
<dbReference type="PIRSF" id="PIRSF006066">
    <property type="entry name" value="HI0050"/>
    <property type="match status" value="1"/>
</dbReference>
<keyword evidence="7" id="KW-0813">Transport</keyword>
<feature type="transmembrane region" description="Helical" evidence="7">
    <location>
        <begin position="307"/>
        <end position="328"/>
    </location>
</feature>
<dbReference type="AlphaFoldDB" id="A0A128F5T7"/>
<feature type="transmembrane region" description="Helical" evidence="7">
    <location>
        <begin position="177"/>
        <end position="196"/>
    </location>
</feature>
<dbReference type="OrthoDB" id="9796052at2"/>
<feature type="domain" description="TRAP C4-dicarboxylate transport system permease DctM subunit" evidence="8">
    <location>
        <begin position="5"/>
        <end position="417"/>
    </location>
</feature>
<evidence type="ECO:0000256" key="1">
    <source>
        <dbReference type="ARBA" id="ARBA00004429"/>
    </source>
</evidence>
<organism evidence="9 10">
    <name type="scientific">Grimontia celer</name>
    <dbReference type="NCBI Taxonomy" id="1796497"/>
    <lineage>
        <taxon>Bacteria</taxon>
        <taxon>Pseudomonadati</taxon>
        <taxon>Pseudomonadota</taxon>
        <taxon>Gammaproteobacteria</taxon>
        <taxon>Vibrionales</taxon>
        <taxon>Vibrionaceae</taxon>
        <taxon>Grimontia</taxon>
    </lineage>
</organism>
<keyword evidence="3 7" id="KW-0997">Cell inner membrane</keyword>
<dbReference type="NCBIfam" id="TIGR00786">
    <property type="entry name" value="dctM"/>
    <property type="match status" value="1"/>
</dbReference>
<evidence type="ECO:0000259" key="8">
    <source>
        <dbReference type="Pfam" id="PF06808"/>
    </source>
</evidence>
<comment type="similarity">
    <text evidence="7">Belongs to the TRAP transporter large permease family.</text>
</comment>
<dbReference type="PANTHER" id="PTHR33362:SF5">
    <property type="entry name" value="C4-DICARBOXYLATE TRAP TRANSPORTER LARGE PERMEASE PROTEIN DCTM"/>
    <property type="match status" value="1"/>
</dbReference>
<feature type="transmembrane region" description="Helical" evidence="7">
    <location>
        <begin position="7"/>
        <end position="33"/>
    </location>
</feature>
<keyword evidence="6 7" id="KW-0472">Membrane</keyword>
<dbReference type="InterPro" id="IPR010656">
    <property type="entry name" value="DctM"/>
</dbReference>
<evidence type="ECO:0000313" key="10">
    <source>
        <dbReference type="Proteomes" id="UP000071641"/>
    </source>
</evidence>
<proteinExistence type="inferred from homology"/>
<dbReference type="PANTHER" id="PTHR33362">
    <property type="entry name" value="SIALIC ACID TRAP TRANSPORTER PERMEASE PROTEIN SIAT-RELATED"/>
    <property type="match status" value="1"/>
</dbReference>
<evidence type="ECO:0000256" key="5">
    <source>
        <dbReference type="ARBA" id="ARBA00022989"/>
    </source>
</evidence>
<keyword evidence="10" id="KW-1185">Reference proteome</keyword>
<reference evidence="10" key="1">
    <citation type="submission" date="2016-02" db="EMBL/GenBank/DDBJ databases">
        <authorList>
            <person name="Rodrigo-Torres Lidia"/>
            <person name="Arahal R.David."/>
        </authorList>
    </citation>
    <scope>NUCLEOTIDE SEQUENCE [LARGE SCALE GENOMIC DNA]</scope>
    <source>
        <strain evidence="10">CECT 9029</strain>
    </source>
</reference>
<dbReference type="STRING" id="1796497.GCE9029_02741"/>
<feature type="transmembrane region" description="Helical" evidence="7">
    <location>
        <begin position="280"/>
        <end position="301"/>
    </location>
</feature>
<comment type="subunit">
    <text evidence="7">The complex comprises the extracytoplasmic solute receptor protein and the two transmembrane proteins.</text>
</comment>
<keyword evidence="5 7" id="KW-1133">Transmembrane helix</keyword>
<dbReference type="GO" id="GO:0022857">
    <property type="term" value="F:transmembrane transporter activity"/>
    <property type="evidence" value="ECO:0007669"/>
    <property type="project" value="UniProtKB-UniRule"/>
</dbReference>
<feature type="transmembrane region" description="Helical" evidence="7">
    <location>
        <begin position="53"/>
        <end position="72"/>
    </location>
</feature>
<dbReference type="Pfam" id="PF06808">
    <property type="entry name" value="DctM"/>
    <property type="match status" value="1"/>
</dbReference>
<protein>
    <recommendedName>
        <fullName evidence="7">TRAP transporter large permease protein</fullName>
    </recommendedName>
</protein>
<comment type="subcellular location">
    <subcellularLocation>
        <location evidence="1 7">Cell inner membrane</location>
        <topology evidence="1 7">Multi-pass membrane protein</topology>
    </subcellularLocation>
</comment>
<sequence length="429" mass="45352">MEDGTLIALISLGVTLLFIIGVPIFLVIGFWVVGCSLVIDFTLANIGVTLFEGLNFFGLLALPLFIMTGDLINAAGIAKRMSDFAYSILGWVRGGLGMATIGACGMFAAISGSNAGTTATIGSIMQPEMAKNNYDERFAAATAAAGGTVGIIIPPSIIFIVYGFLLDLSISDLFVGGMLPGLLMVIAMQLACYIVCKKNGWGNLIKFEPKRIFQTGLKAYLGLIAIGIVIYGIYSGAFSPTEAAGVTVGFCLIAGVLITRQIKLRELPNILLRSGQITGMLAPLIAISVVMQQLLSLLGAGEVVRGWMSAIGDPTFVLIACMMLVLLAGTVLESLPNTIILAPILAPIAYSVGVDPIHFAVIFLVGDAIGFITPPYGLNLYVASGITGIPYFTIVKYVMPYLFALMVAWMIIAFWPPLSTYLVQFSAVG</sequence>
<dbReference type="EMBL" id="FIZX01000002">
    <property type="protein sequence ID" value="CZF81656.1"/>
    <property type="molecule type" value="Genomic_DNA"/>
</dbReference>
<keyword evidence="2" id="KW-1003">Cell membrane</keyword>
<comment type="caution">
    <text evidence="7">Lacks conserved residue(s) required for the propagation of feature annotation.</text>
</comment>
<gene>
    <name evidence="9" type="primary">siaT_15</name>
    <name evidence="9" type="ORF">GCE9029_02741</name>
</gene>
<dbReference type="GO" id="GO:0005886">
    <property type="term" value="C:plasma membrane"/>
    <property type="evidence" value="ECO:0007669"/>
    <property type="project" value="UniProtKB-SubCell"/>
</dbReference>
<keyword evidence="4 7" id="KW-0812">Transmembrane</keyword>
<feature type="transmembrane region" description="Helical" evidence="7">
    <location>
        <begin position="394"/>
        <end position="415"/>
    </location>
</feature>
<evidence type="ECO:0000256" key="3">
    <source>
        <dbReference type="ARBA" id="ARBA00022519"/>
    </source>
</evidence>
<feature type="transmembrane region" description="Helical" evidence="7">
    <location>
        <begin position="243"/>
        <end position="259"/>
    </location>
</feature>
<dbReference type="Proteomes" id="UP000071641">
    <property type="component" value="Unassembled WGS sequence"/>
</dbReference>
<evidence type="ECO:0000256" key="6">
    <source>
        <dbReference type="ARBA" id="ARBA00023136"/>
    </source>
</evidence>
<dbReference type="RefSeq" id="WP_062663789.1">
    <property type="nucleotide sequence ID" value="NZ_FIZX01000002.1"/>
</dbReference>